<accession>A0ABP0TCE8</accession>
<evidence type="ECO:0008006" key="3">
    <source>
        <dbReference type="Google" id="ProtNLM"/>
    </source>
</evidence>
<evidence type="ECO:0000313" key="1">
    <source>
        <dbReference type="EMBL" id="CAK9192379.1"/>
    </source>
</evidence>
<reference evidence="1 2" key="1">
    <citation type="submission" date="2024-02" db="EMBL/GenBank/DDBJ databases">
        <authorList>
            <consortium name="ELIXIR-Norway"/>
            <consortium name="Elixir Norway"/>
        </authorList>
    </citation>
    <scope>NUCLEOTIDE SEQUENCE [LARGE SCALE GENOMIC DNA]</scope>
</reference>
<evidence type="ECO:0000313" key="2">
    <source>
        <dbReference type="Proteomes" id="UP001497512"/>
    </source>
</evidence>
<protein>
    <recommendedName>
        <fullName evidence="3">DDE-1 domain-containing protein</fullName>
    </recommendedName>
</protein>
<gene>
    <name evidence="1" type="ORF">CSSPTR1EN2_LOCUS1861</name>
</gene>
<name>A0ABP0TCE8_9BRYO</name>
<dbReference type="Proteomes" id="UP001497512">
    <property type="component" value="Chromosome 1"/>
</dbReference>
<proteinExistence type="predicted"/>
<sequence>MLAKALSERTRQGLQKMILHGEEAEDILDFYELDEQLKQQKRELGKRLRRGAARVSYKNPAHLLDATSYVKEAWDSVSSSSIKNAFSKAELMNLEPEPKAESENNVIATELAQTIESSNLSINQSELEEFVHIDDESNEEYAVAVLEDVEELLESMKINEAGLDEDSDVNQLEQIVESEDRVEFHGFESLYKQILDIEDQLLCSNVQIEAEEAFDDLKKSFEDFQAKVRAVVVKARRKKNQNLREMTIHDMFH</sequence>
<dbReference type="EMBL" id="OZ019893">
    <property type="protein sequence ID" value="CAK9192379.1"/>
    <property type="molecule type" value="Genomic_DNA"/>
</dbReference>
<organism evidence="1 2">
    <name type="scientific">Sphagnum troendelagicum</name>
    <dbReference type="NCBI Taxonomy" id="128251"/>
    <lineage>
        <taxon>Eukaryota</taxon>
        <taxon>Viridiplantae</taxon>
        <taxon>Streptophyta</taxon>
        <taxon>Embryophyta</taxon>
        <taxon>Bryophyta</taxon>
        <taxon>Sphagnophytina</taxon>
        <taxon>Sphagnopsida</taxon>
        <taxon>Sphagnales</taxon>
        <taxon>Sphagnaceae</taxon>
        <taxon>Sphagnum</taxon>
    </lineage>
</organism>
<keyword evidence="2" id="KW-1185">Reference proteome</keyword>